<gene>
    <name evidence="2" type="ORF">SHKM778_39360</name>
</gene>
<dbReference type="AlphaFoldDB" id="A0AAT9HJ60"/>
<accession>A0AAT9HJ60</accession>
<feature type="region of interest" description="Disordered" evidence="1">
    <location>
        <begin position="63"/>
        <end position="89"/>
    </location>
</feature>
<proteinExistence type="predicted"/>
<protein>
    <submittedName>
        <fullName evidence="2">Uncharacterized protein</fullName>
    </submittedName>
</protein>
<sequence length="89" mass="9327">MVLGVVAVLTAASRAVRGAPRAALLGLASAVSFALTAALLKEVTGRLTDGVGTLLTTWPCMPRQPPEASPSCCFRPRSGPGRWRRRSPL</sequence>
<evidence type="ECO:0000313" key="2">
    <source>
        <dbReference type="EMBL" id="BFO17548.1"/>
    </source>
</evidence>
<dbReference type="EMBL" id="AP035768">
    <property type="protein sequence ID" value="BFO17548.1"/>
    <property type="molecule type" value="Genomic_DNA"/>
</dbReference>
<name>A0AAT9HJ60_9ACTN</name>
<reference evidence="2" key="2">
    <citation type="submission" date="2024-07" db="EMBL/GenBank/DDBJ databases">
        <title>Streptomyces haneummycinica sp. nov., a new antibiotic-producing actinobacterium isolated from marine sediment.</title>
        <authorList>
            <person name="Uemura M."/>
            <person name="Hamada M."/>
            <person name="Hirano S."/>
            <person name="Kobayashi K."/>
            <person name="Ohshiro T."/>
            <person name="Kobayashi T."/>
            <person name="Terahara T."/>
        </authorList>
    </citation>
    <scope>NUCLEOTIDE SEQUENCE</scope>
    <source>
        <strain evidence="2">KM77-8</strain>
    </source>
</reference>
<evidence type="ECO:0000256" key="1">
    <source>
        <dbReference type="SAM" id="MobiDB-lite"/>
    </source>
</evidence>
<reference evidence="2" key="1">
    <citation type="submission" date="2024-06" db="EMBL/GenBank/DDBJ databases">
        <authorList>
            <consortium name="consrtm"/>
            <person name="Uemura M."/>
            <person name="Terahara T."/>
        </authorList>
    </citation>
    <scope>NUCLEOTIDE SEQUENCE</scope>
    <source>
        <strain evidence="2">KM77-8</strain>
    </source>
</reference>
<organism evidence="2">
    <name type="scientific">Streptomyces haneummycinicus</name>
    <dbReference type="NCBI Taxonomy" id="3074435"/>
    <lineage>
        <taxon>Bacteria</taxon>
        <taxon>Bacillati</taxon>
        <taxon>Actinomycetota</taxon>
        <taxon>Actinomycetes</taxon>
        <taxon>Kitasatosporales</taxon>
        <taxon>Streptomycetaceae</taxon>
        <taxon>Streptomyces</taxon>
    </lineage>
</organism>